<dbReference type="SUPFAM" id="SSF63829">
    <property type="entry name" value="Calcium-dependent phosphotriesterase"/>
    <property type="match status" value="1"/>
</dbReference>
<feature type="chain" id="PRO_5026770546" evidence="1">
    <location>
        <begin position="21"/>
        <end position="1215"/>
    </location>
</feature>
<dbReference type="InterPro" id="IPR001590">
    <property type="entry name" value="Peptidase_M12B"/>
</dbReference>
<dbReference type="InterPro" id="IPR003961">
    <property type="entry name" value="FN3_dom"/>
</dbReference>
<dbReference type="PANTHER" id="PTHR11905:SF159">
    <property type="entry name" value="ADAM METALLOPROTEASE"/>
    <property type="match status" value="1"/>
</dbReference>
<evidence type="ECO:0000313" key="4">
    <source>
        <dbReference type="EMBL" id="NDU99066.1"/>
    </source>
</evidence>
<dbReference type="NCBIfam" id="TIGR04183">
    <property type="entry name" value="Por_Secre_tail"/>
    <property type="match status" value="1"/>
</dbReference>
<dbReference type="InterPro" id="IPR013783">
    <property type="entry name" value="Ig-like_fold"/>
</dbReference>
<dbReference type="InterPro" id="IPR015943">
    <property type="entry name" value="WD40/YVTN_repeat-like_dom_sf"/>
</dbReference>
<protein>
    <submittedName>
        <fullName evidence="4">T9SS type A sorting domain-containing protein</fullName>
    </submittedName>
</protein>
<dbReference type="SMART" id="SM00060">
    <property type="entry name" value="FN3"/>
    <property type="match status" value="2"/>
</dbReference>
<dbReference type="GO" id="GO:0004222">
    <property type="term" value="F:metalloendopeptidase activity"/>
    <property type="evidence" value="ECO:0007669"/>
    <property type="project" value="InterPro"/>
</dbReference>
<proteinExistence type="predicted"/>
<dbReference type="Pfam" id="PF18962">
    <property type="entry name" value="Por_Secre_tail"/>
    <property type="match status" value="1"/>
</dbReference>
<dbReference type="Gene3D" id="2.130.10.10">
    <property type="entry name" value="YVTN repeat-like/Quinoprotein amine dehydrogenase"/>
    <property type="match status" value="2"/>
</dbReference>
<reference evidence="4 5" key="1">
    <citation type="submission" date="2020-02" db="EMBL/GenBank/DDBJ databases">
        <title>Draft genome sequence of two Spirosoma agri KCTC 52727 and Spirosoma terrae KCTC 52035.</title>
        <authorList>
            <person name="Rojas J."/>
            <person name="Ambika Manirajan B."/>
            <person name="Suarez C."/>
            <person name="Ratering S."/>
            <person name="Schnell S."/>
        </authorList>
    </citation>
    <scope>NUCLEOTIDE SEQUENCE [LARGE SCALE GENOMIC DNA]</scope>
    <source>
        <strain evidence="4 5">KCTC 52035</strain>
    </source>
</reference>
<keyword evidence="5" id="KW-1185">Reference proteome</keyword>
<gene>
    <name evidence="4" type="ORF">GK108_29575</name>
</gene>
<dbReference type="PANTHER" id="PTHR11905">
    <property type="entry name" value="ADAM A DISINTEGRIN AND METALLOPROTEASE DOMAIN"/>
    <property type="match status" value="1"/>
</dbReference>
<evidence type="ECO:0000256" key="1">
    <source>
        <dbReference type="SAM" id="SignalP"/>
    </source>
</evidence>
<dbReference type="PROSITE" id="PS50215">
    <property type="entry name" value="ADAM_MEPRO"/>
    <property type="match status" value="1"/>
</dbReference>
<evidence type="ECO:0000259" key="3">
    <source>
        <dbReference type="PROSITE" id="PS50853"/>
    </source>
</evidence>
<dbReference type="InterPro" id="IPR024079">
    <property type="entry name" value="MetalloPept_cat_dom_sf"/>
</dbReference>
<dbReference type="Pfam" id="PF13688">
    <property type="entry name" value="Reprolysin_5"/>
    <property type="match status" value="1"/>
</dbReference>
<dbReference type="PROSITE" id="PS50853">
    <property type="entry name" value="FN3"/>
    <property type="match status" value="1"/>
</dbReference>
<dbReference type="SUPFAM" id="SSF55486">
    <property type="entry name" value="Metalloproteases ('zincins'), catalytic domain"/>
    <property type="match status" value="1"/>
</dbReference>
<sequence>MKKKYTLLCLLLVATRFVLAQNPLSSFNCGTPDVSPTPAIQQLMNSLNRDTTYARARMKAQQKLECRVAVDADYKLYQAYNGDVSAIRRLVYERIREASEVFERNINVKLTVVYIHVWDKQEPYVAATTDSHLSSMAAWWRQNLQNVKRDIVFGYTGKQSGASGVAYRGQTRLSDFGVAGYVQPGSYYTTHLSAHEIGHMFGSAHLNDCSWPGGPLDSCNVSEGGNCYTGVPVTRKNYTMGSCGYPILEFHPVSNELMRRLADASGLVPIDKAPSLPTVSNQAVNVTKSFAYVEWQPGERSERFRIQVSENADFSTIATDSLVLFSQFRAYNLKANTAYYWRVKAVNSLGESNWSVVGRLNVGTISGIMPPVQKLPVHLAKNVRQGLLSWEPVEGATSYKIEVANVYGIRSLTSTQTSFTFTDGTPSGYGASWRVKAVKGTEEGSWSDYNAYKVGPNAYFSLTTLETSQKKYPLSLPVSWGNEPTVSSSATMTLRLYKSSAPQAPVQSQTLRYNHPDDGGLVTYPVVMFNNLEPNTTYYYDAELMDNDSSRVVIPKASTFETGANRNRWTFINGANSTLPRSEVQVIRGGPSGTVWVATTNGVYSTADGRTWAAHTPKTTNGVLPNYITVMALDNNERPWVQHYTGLYQFINNKWQKFANPPAASQMSAKHLVFDKKNLLYAVQNNTNQIYSFNGSQWAALPTTGTTISSVAVDKDNRLWVASGANQQFIGYYDGAKWNWLSRSNVGFSNLIDYYASFTQITADSTGNLWVYGDFGVARQKADQTWEATTLLDITKDQNEIITNGFAIGPNNQPTLFGLRRVYKYANNRWEPTGDPTVIVNDYQRATAYVGADSRVWLANQRQGIMIYDSRTVTPTMNSLTTCAGNTMQVPFTLNFTPGTTIRYRAEISTVTGFTSIAATFQNSTATIQLPASLTPGTNYRVRIVAEQAKAVIIGDESAPFTIIDSKNVTVSPSGPAAVCTGSILNLSTPSASGATYQWLKDGQPIVGATQAVYGVSQAGSYVVAVSQSGCSASSAAIVVTMKEGVTATITAQGQTTALQPNTVSLAANTGNGYTYQWLKDGSSITGATNSTYAAAQTGNFAVVVTGPNGCTATSTPIAVRIDIVLGVESVDNTFLLMPNPVDKICRIQKPAYATFKSNTVAIKLINSAGQVVKSQNLTFRNSVAELDMESTLSGLYILEIEVDGNSQRYKLVKQ</sequence>
<feature type="signal peptide" evidence="1">
    <location>
        <begin position="1"/>
        <end position="20"/>
    </location>
</feature>
<organism evidence="4 5">
    <name type="scientific">Spirosoma terrae</name>
    <dbReference type="NCBI Taxonomy" id="1968276"/>
    <lineage>
        <taxon>Bacteria</taxon>
        <taxon>Pseudomonadati</taxon>
        <taxon>Bacteroidota</taxon>
        <taxon>Cytophagia</taxon>
        <taxon>Cytophagales</taxon>
        <taxon>Cytophagaceae</taxon>
        <taxon>Spirosoma</taxon>
    </lineage>
</organism>
<dbReference type="InterPro" id="IPR036116">
    <property type="entry name" value="FN3_sf"/>
</dbReference>
<dbReference type="AlphaFoldDB" id="A0A6L9LES2"/>
<evidence type="ECO:0000313" key="5">
    <source>
        <dbReference type="Proteomes" id="UP000474175"/>
    </source>
</evidence>
<dbReference type="EMBL" id="JAAFZH010000023">
    <property type="protein sequence ID" value="NDU99066.1"/>
    <property type="molecule type" value="Genomic_DNA"/>
</dbReference>
<dbReference type="GO" id="GO:0006509">
    <property type="term" value="P:membrane protein ectodomain proteolysis"/>
    <property type="evidence" value="ECO:0007669"/>
    <property type="project" value="TreeGrafter"/>
</dbReference>
<dbReference type="Gene3D" id="2.60.40.10">
    <property type="entry name" value="Immunoglobulins"/>
    <property type="match status" value="4"/>
</dbReference>
<feature type="domain" description="Fibronectin type-III" evidence="3">
    <location>
        <begin position="273"/>
        <end position="367"/>
    </location>
</feature>
<dbReference type="Proteomes" id="UP000474175">
    <property type="component" value="Unassembled WGS sequence"/>
</dbReference>
<dbReference type="CDD" id="cd00063">
    <property type="entry name" value="FN3"/>
    <property type="match status" value="1"/>
</dbReference>
<evidence type="ECO:0000259" key="2">
    <source>
        <dbReference type="PROSITE" id="PS50215"/>
    </source>
</evidence>
<feature type="domain" description="Peptidase M12B" evidence="2">
    <location>
        <begin position="64"/>
        <end position="245"/>
    </location>
</feature>
<comment type="caution">
    <text evidence="4">The sequence shown here is derived from an EMBL/GenBank/DDBJ whole genome shotgun (WGS) entry which is preliminary data.</text>
</comment>
<name>A0A6L9LES2_9BACT</name>
<dbReference type="RefSeq" id="WP_163955197.1">
    <property type="nucleotide sequence ID" value="NZ_JAAFZH010000023.1"/>
</dbReference>
<accession>A0A6L9LES2</accession>
<dbReference type="SUPFAM" id="SSF49265">
    <property type="entry name" value="Fibronectin type III"/>
    <property type="match status" value="1"/>
</dbReference>
<dbReference type="Gene3D" id="3.40.390.10">
    <property type="entry name" value="Collagenase (Catalytic Domain)"/>
    <property type="match status" value="1"/>
</dbReference>
<keyword evidence="1" id="KW-0732">Signal</keyword>
<dbReference type="InterPro" id="IPR026444">
    <property type="entry name" value="Secre_tail"/>
</dbReference>